<reference evidence="8" key="1">
    <citation type="submission" date="2016-07" db="EMBL/GenBank/DDBJ databases">
        <authorList>
            <person name="Florea S."/>
            <person name="Webb J.S."/>
            <person name="Jaromczyk J."/>
            <person name="Schardl C.L."/>
        </authorList>
    </citation>
    <scope>NUCLEOTIDE SEQUENCE [LARGE SCALE GENOMIC DNA]</scope>
    <source>
        <strain evidence="8">Z6</strain>
    </source>
</reference>
<evidence type="ECO:0000259" key="5">
    <source>
        <dbReference type="Pfam" id="PF02055"/>
    </source>
</evidence>
<name>A0A1C0A6Z8_9FIRM</name>
<keyword evidence="8" id="KW-1185">Reference proteome</keyword>
<reference evidence="7 8" key="2">
    <citation type="submission" date="2016-08" db="EMBL/GenBank/DDBJ databases">
        <title>Orenia metallireducens sp. nov. strain Z6, a Novel Metal-reducing Firmicute from the Deep Subsurface.</title>
        <authorList>
            <person name="Maxim B.I."/>
            <person name="Kenneth K."/>
            <person name="Flynn T.M."/>
            <person name="Oloughlin E.J."/>
            <person name="Locke R.A."/>
            <person name="Weber J.R."/>
            <person name="Egan S.M."/>
            <person name="Mackie R.I."/>
            <person name="Cann I.K."/>
        </authorList>
    </citation>
    <scope>NUCLEOTIDE SEQUENCE [LARGE SCALE GENOMIC DNA]</scope>
    <source>
        <strain evidence="7 8">Z6</strain>
    </source>
</reference>
<dbReference type="OrthoDB" id="9806701at2"/>
<dbReference type="InterPro" id="IPR013780">
    <property type="entry name" value="Glyco_hydro_b"/>
</dbReference>
<evidence type="ECO:0000259" key="6">
    <source>
        <dbReference type="Pfam" id="PF17189"/>
    </source>
</evidence>
<dbReference type="InterPro" id="IPR033453">
    <property type="entry name" value="Glyco_hydro_30_TIM-barrel"/>
</dbReference>
<dbReference type="Pfam" id="PF02055">
    <property type="entry name" value="Glyco_hydro_30"/>
    <property type="match status" value="1"/>
</dbReference>
<dbReference type="InterPro" id="IPR033452">
    <property type="entry name" value="GH30_C"/>
</dbReference>
<comment type="caution">
    <text evidence="7">The sequence shown here is derived from an EMBL/GenBank/DDBJ whole genome shotgun (WGS) entry which is preliminary data.</text>
</comment>
<keyword evidence="4" id="KW-0326">Glycosidase</keyword>
<accession>A0A1C0A6Z8</accession>
<evidence type="ECO:0000313" key="8">
    <source>
        <dbReference type="Proteomes" id="UP000093514"/>
    </source>
</evidence>
<dbReference type="PANTHER" id="PTHR11069:SF23">
    <property type="entry name" value="LYSOSOMAL ACID GLUCOSYLCERAMIDASE"/>
    <property type="match status" value="1"/>
</dbReference>
<dbReference type="AlphaFoldDB" id="A0A1C0A6Z8"/>
<evidence type="ECO:0000256" key="2">
    <source>
        <dbReference type="ARBA" id="ARBA00022729"/>
    </source>
</evidence>
<dbReference type="GO" id="GO:0004348">
    <property type="term" value="F:glucosylceramidase activity"/>
    <property type="evidence" value="ECO:0007669"/>
    <property type="project" value="InterPro"/>
</dbReference>
<comment type="similarity">
    <text evidence="1 4">Belongs to the glycosyl hydrolase 30 family.</text>
</comment>
<dbReference type="EMBL" id="LWDV01000009">
    <property type="protein sequence ID" value="OCL25988.1"/>
    <property type="molecule type" value="Genomic_DNA"/>
</dbReference>
<protein>
    <submittedName>
        <fullName evidence="7">Glucosylceramidase</fullName>
    </submittedName>
</protein>
<dbReference type="PRINTS" id="PR00843">
    <property type="entry name" value="GLHYDRLASE30"/>
</dbReference>
<evidence type="ECO:0000256" key="1">
    <source>
        <dbReference type="ARBA" id="ARBA00005382"/>
    </source>
</evidence>
<dbReference type="PANTHER" id="PTHR11069">
    <property type="entry name" value="GLUCOSYLCERAMIDASE"/>
    <property type="match status" value="1"/>
</dbReference>
<keyword evidence="2" id="KW-0732">Signal</keyword>
<feature type="domain" description="Glycosyl hydrolase family 30 TIM-barrel" evidence="5">
    <location>
        <begin position="50"/>
        <end position="391"/>
    </location>
</feature>
<dbReference type="SUPFAM" id="SSF51445">
    <property type="entry name" value="(Trans)glycosidases"/>
    <property type="match status" value="1"/>
</dbReference>
<dbReference type="InterPro" id="IPR017853">
    <property type="entry name" value="GH"/>
</dbReference>
<dbReference type="GO" id="GO:0006680">
    <property type="term" value="P:glucosylceramide catabolic process"/>
    <property type="evidence" value="ECO:0007669"/>
    <property type="project" value="TreeGrafter"/>
</dbReference>
<dbReference type="GO" id="GO:0016020">
    <property type="term" value="C:membrane"/>
    <property type="evidence" value="ECO:0007669"/>
    <property type="project" value="GOC"/>
</dbReference>
<dbReference type="Gene3D" id="2.60.40.1180">
    <property type="entry name" value="Golgi alpha-mannosidase II"/>
    <property type="match status" value="1"/>
</dbReference>
<evidence type="ECO:0000313" key="7">
    <source>
        <dbReference type="EMBL" id="OCL25988.1"/>
    </source>
</evidence>
<organism evidence="7 8">
    <name type="scientific">Orenia metallireducens</name>
    <dbReference type="NCBI Taxonomy" id="1413210"/>
    <lineage>
        <taxon>Bacteria</taxon>
        <taxon>Bacillati</taxon>
        <taxon>Bacillota</taxon>
        <taxon>Clostridia</taxon>
        <taxon>Halanaerobiales</taxon>
        <taxon>Halobacteroidaceae</taxon>
        <taxon>Orenia</taxon>
    </lineage>
</organism>
<dbReference type="Proteomes" id="UP000093514">
    <property type="component" value="Unassembled WGS sequence"/>
</dbReference>
<evidence type="ECO:0000256" key="4">
    <source>
        <dbReference type="RuleBase" id="RU361188"/>
    </source>
</evidence>
<dbReference type="RefSeq" id="WP_068717356.1">
    <property type="nucleotide sequence ID" value="NZ_LWDV01000009.1"/>
</dbReference>
<evidence type="ECO:0000256" key="3">
    <source>
        <dbReference type="ARBA" id="ARBA00022801"/>
    </source>
</evidence>
<dbReference type="Gene3D" id="3.20.20.80">
    <property type="entry name" value="Glycosidases"/>
    <property type="match status" value="1"/>
</dbReference>
<dbReference type="InterPro" id="IPR001139">
    <property type="entry name" value="Glyco_hydro_30"/>
</dbReference>
<feature type="domain" description="Glycosyl hydrolase family 30 beta sandwich" evidence="6">
    <location>
        <begin position="394"/>
        <end position="454"/>
    </location>
</feature>
<proteinExistence type="inferred from homology"/>
<sequence>MDLNKIKVIQTVKDTEDRLTEKDSLTFQKDYQENLPLIEINRNKKFQEVIGFGGAFTEAASSTLDQLSPQKRQEAIDAYFHPEKGINYTFCRTHINSCDFSLGNYAYTETPGDVELEDFTIERDRKSLIPLIKDALKTKGEDFKLFASPWSPPAWMKTNGRMNNGGSLKDEYREVWAKYFAKYIKEYQKEGIDIWGVTIQNEPMATTPWDNCIYTDEQERDFVKILGSTLKEEGLEDIKIIVWDHNKDIMKSRVDTIMSDPEAAKWVWGVGFHWYGPEDSESTVDNDVLDYTYETYQTNLVFTEGCNPYYNIDQDNLIGEWWTGEKYGRHIIADLNHWTVAWCDWNMYLNEEGGPNHVGNLCDAPIMADREKDILYYNTPYYYLGHFSKYILPGAKRIEWKSDIGELNITAFENTDGSIAVIVMNETDKEQTFTLKDGDRAVKVVSPAHSIQTLLY</sequence>
<dbReference type="Pfam" id="PF17189">
    <property type="entry name" value="Glyco_hydro_30C"/>
    <property type="match status" value="1"/>
</dbReference>
<gene>
    <name evidence="7" type="ORF">U472_08140</name>
</gene>
<keyword evidence="3 4" id="KW-0378">Hydrolase</keyword>